<keyword evidence="2" id="KW-0479">Metal-binding</keyword>
<dbReference type="InterPro" id="IPR043594">
    <property type="entry name" value="HMGL"/>
</dbReference>
<dbReference type="InterPro" id="IPR013785">
    <property type="entry name" value="Aldolase_TIM"/>
</dbReference>
<dbReference type="Pfam" id="PF00682">
    <property type="entry name" value="HMGL-like"/>
    <property type="match status" value="1"/>
</dbReference>
<feature type="domain" description="Pyruvate carboxyltransferase" evidence="4">
    <location>
        <begin position="12"/>
        <end position="279"/>
    </location>
</feature>
<dbReference type="FunFam" id="3.20.20.70:FF:000071">
    <property type="entry name" value="Hydroxymethylglutaryl-CoA lyase"/>
    <property type="match status" value="1"/>
</dbReference>
<evidence type="ECO:0000256" key="1">
    <source>
        <dbReference type="ARBA" id="ARBA00009405"/>
    </source>
</evidence>
<dbReference type="PANTHER" id="PTHR42738">
    <property type="entry name" value="HYDROXYMETHYLGLUTARYL-COA LYASE"/>
    <property type="match status" value="1"/>
</dbReference>
<sequence length="317" mass="33213">MTGPASAPGRQVAVTEVSPRDGLQSEKAFVPTEDKIRLVESLVAAGIRSVELTSFVSPRAVPQMRDAAELVRHFRGRAGVRFSALAPNLRGAEAAIEAGIDAVVMFASASESHNLKNVNRSRADSIAGFHEIARLAQGSGVALHGAIATAFGCPFEGDVPVDQLVEQAMRYRDLGISRITLGDTTGMATPGNVVPALDALRKAVPEVGIALHFHNTRGVGLACAYAGLLHGIRDFEASVGGIGGCPFVPRATGNIATEDFVYLCEESGFPTGIDLGRLIEAARTAERILGRELPGQVMKAGPRLALSSMDAVRTAHG</sequence>
<reference evidence="5 6" key="1">
    <citation type="submission" date="2018-08" db="EMBL/GenBank/DDBJ databases">
        <title>Genomic Encyclopedia of Archaeal and Bacterial Type Strains, Phase II (KMG-II): from individual species to whole genera.</title>
        <authorList>
            <person name="Goeker M."/>
        </authorList>
    </citation>
    <scope>NUCLEOTIDE SEQUENCE [LARGE SCALE GENOMIC DNA]</scope>
    <source>
        <strain evidence="5 6">DSM 17099</strain>
    </source>
</reference>
<organism evidence="5 6">
    <name type="scientific">Paracoccus versutus</name>
    <name type="common">Thiobacillus versutus</name>
    <dbReference type="NCBI Taxonomy" id="34007"/>
    <lineage>
        <taxon>Bacteria</taxon>
        <taxon>Pseudomonadati</taxon>
        <taxon>Pseudomonadota</taxon>
        <taxon>Alphaproteobacteria</taxon>
        <taxon>Rhodobacterales</taxon>
        <taxon>Paracoccaceae</taxon>
        <taxon>Paracoccus</taxon>
    </lineage>
</organism>
<evidence type="ECO:0000313" key="5">
    <source>
        <dbReference type="EMBL" id="REF68923.1"/>
    </source>
</evidence>
<dbReference type="CDD" id="cd07938">
    <property type="entry name" value="DRE_TIM_HMGL"/>
    <property type="match status" value="1"/>
</dbReference>
<evidence type="ECO:0000259" key="4">
    <source>
        <dbReference type="PROSITE" id="PS50991"/>
    </source>
</evidence>
<dbReference type="PANTHER" id="PTHR42738:SF7">
    <property type="entry name" value="HYDROXYMETHYLGLUTARYL-COA LYASE"/>
    <property type="match status" value="1"/>
</dbReference>
<keyword evidence="3 5" id="KW-0456">Lyase</keyword>
<dbReference type="NCBIfam" id="NF004283">
    <property type="entry name" value="PRK05692.1"/>
    <property type="match status" value="1"/>
</dbReference>
<dbReference type="GO" id="GO:0006552">
    <property type="term" value="P:L-leucine catabolic process"/>
    <property type="evidence" value="ECO:0007669"/>
    <property type="project" value="TreeGrafter"/>
</dbReference>
<name>A0A3D9XII1_PARVE</name>
<evidence type="ECO:0000256" key="3">
    <source>
        <dbReference type="ARBA" id="ARBA00023239"/>
    </source>
</evidence>
<dbReference type="PROSITE" id="PS50991">
    <property type="entry name" value="PYR_CT"/>
    <property type="match status" value="1"/>
</dbReference>
<evidence type="ECO:0000256" key="2">
    <source>
        <dbReference type="ARBA" id="ARBA00022723"/>
    </source>
</evidence>
<dbReference type="AlphaFoldDB" id="A0A3D9XII1"/>
<protein>
    <submittedName>
        <fullName evidence="5">Hydroxymethylglutaryl-CoA lyase</fullName>
    </submittedName>
</protein>
<dbReference type="SUPFAM" id="SSF51569">
    <property type="entry name" value="Aldolase"/>
    <property type="match status" value="1"/>
</dbReference>
<dbReference type="Gene3D" id="3.20.20.70">
    <property type="entry name" value="Aldolase class I"/>
    <property type="match status" value="1"/>
</dbReference>
<dbReference type="InterPro" id="IPR000891">
    <property type="entry name" value="PYR_CT"/>
</dbReference>
<comment type="similarity">
    <text evidence="1">Belongs to the HMG-CoA lyase family.</text>
</comment>
<evidence type="ECO:0000313" key="6">
    <source>
        <dbReference type="Proteomes" id="UP000256941"/>
    </source>
</evidence>
<comment type="caution">
    <text evidence="5">The sequence shown here is derived from an EMBL/GenBank/DDBJ whole genome shotgun (WGS) entry which is preliminary data.</text>
</comment>
<dbReference type="RefSeq" id="WP_116222790.1">
    <property type="nucleotide sequence ID" value="NZ_CP038197.1"/>
</dbReference>
<dbReference type="GO" id="GO:0046872">
    <property type="term" value="F:metal ion binding"/>
    <property type="evidence" value="ECO:0007669"/>
    <property type="project" value="UniProtKB-KW"/>
</dbReference>
<accession>A0A3D9XII1</accession>
<dbReference type="GO" id="GO:0004419">
    <property type="term" value="F:hydroxymethylglutaryl-CoA lyase activity"/>
    <property type="evidence" value="ECO:0007669"/>
    <property type="project" value="TreeGrafter"/>
</dbReference>
<dbReference type="GO" id="GO:0046951">
    <property type="term" value="P:ketone body biosynthetic process"/>
    <property type="evidence" value="ECO:0007669"/>
    <property type="project" value="TreeGrafter"/>
</dbReference>
<dbReference type="EMBL" id="QTUJ01000003">
    <property type="protein sequence ID" value="REF68923.1"/>
    <property type="molecule type" value="Genomic_DNA"/>
</dbReference>
<proteinExistence type="inferred from homology"/>
<gene>
    <name evidence="5" type="ORF">BDD41_4006</name>
</gene>
<dbReference type="Proteomes" id="UP000256941">
    <property type="component" value="Unassembled WGS sequence"/>
</dbReference>